<organism evidence="2 3">
    <name type="scientific">Symbiodinium microadriaticum</name>
    <name type="common">Dinoflagellate</name>
    <name type="synonym">Zooxanthella microadriatica</name>
    <dbReference type="NCBI Taxonomy" id="2951"/>
    <lineage>
        <taxon>Eukaryota</taxon>
        <taxon>Sar</taxon>
        <taxon>Alveolata</taxon>
        <taxon>Dinophyceae</taxon>
        <taxon>Suessiales</taxon>
        <taxon>Symbiodiniaceae</taxon>
        <taxon>Symbiodinium</taxon>
    </lineage>
</organism>
<sequence>MRSSYWTRRHVSKSEFHRAPTMKKNAAAASGRRKVPRRTRTMTRLLCVSAVVATANGSSISMAETRCTEVPTFPGGCDSEAVTGACYSTRTGVSWACGAPSGSCDTVPLPPPNGGAYEGYCSFAGETATFTSTSRSTSVSETSTTLTSTSSASSSSLSTSFSSTSSVTGTSTLPFPPEGSPVAEYGHLRVVGTQIVSQKTGEPVRLRGMSLFWSQPGPGSAVGGSPAAVETAPKVNAFRGFCQQLTEQLCLEFEREVQQLTEDVVRYRAELARCADLLAYQLGKEKQYHSMLESIAGNTSMLMGKASEVGNKANMSDPLIKQQMHQMLDQVLHGQTGALAENLGGIDEHRRLAESHLMKSSELQNQSEAVQKELENILQALNMPPVAYTQAPMIRPPAPAPGAPVLRPMAGCQMTPPMPPFPQYCQVHPLGAPGMPVMQPAPGVRPIGMVPQPASLFDGNTGAPGMPPVSPGGASASAVLARNAVAVESAKAADAGTIGLSNPNQRFA</sequence>
<dbReference type="AlphaFoldDB" id="A0A1Q9EJ67"/>
<evidence type="ECO:0000256" key="1">
    <source>
        <dbReference type="SAM" id="MobiDB-lite"/>
    </source>
</evidence>
<evidence type="ECO:0000313" key="2">
    <source>
        <dbReference type="EMBL" id="OLQ07493.1"/>
    </source>
</evidence>
<accession>A0A1Q9EJ67</accession>
<proteinExistence type="predicted"/>
<protein>
    <submittedName>
        <fullName evidence="2">Uncharacterized protein</fullName>
    </submittedName>
</protein>
<dbReference type="OrthoDB" id="408960at2759"/>
<evidence type="ECO:0000313" key="3">
    <source>
        <dbReference type="Proteomes" id="UP000186817"/>
    </source>
</evidence>
<gene>
    <name evidence="2" type="ORF">AK812_SmicGene9112</name>
</gene>
<feature type="compositionally biased region" description="Low complexity" evidence="1">
    <location>
        <begin position="132"/>
        <end position="172"/>
    </location>
</feature>
<keyword evidence="3" id="KW-1185">Reference proteome</keyword>
<comment type="caution">
    <text evidence="2">The sequence shown here is derived from an EMBL/GenBank/DDBJ whole genome shotgun (WGS) entry which is preliminary data.</text>
</comment>
<feature type="region of interest" description="Disordered" evidence="1">
    <location>
        <begin position="132"/>
        <end position="179"/>
    </location>
</feature>
<dbReference type="Proteomes" id="UP000186817">
    <property type="component" value="Unassembled WGS sequence"/>
</dbReference>
<name>A0A1Q9EJ67_SYMMI</name>
<dbReference type="EMBL" id="LSRX01000137">
    <property type="protein sequence ID" value="OLQ07493.1"/>
    <property type="molecule type" value="Genomic_DNA"/>
</dbReference>
<reference evidence="2 3" key="1">
    <citation type="submission" date="2016-02" db="EMBL/GenBank/DDBJ databases">
        <title>Genome analysis of coral dinoflagellate symbionts highlights evolutionary adaptations to a symbiotic lifestyle.</title>
        <authorList>
            <person name="Aranda M."/>
            <person name="Li Y."/>
            <person name="Liew Y.J."/>
            <person name="Baumgarten S."/>
            <person name="Simakov O."/>
            <person name="Wilson M."/>
            <person name="Piel J."/>
            <person name="Ashoor H."/>
            <person name="Bougouffa S."/>
            <person name="Bajic V.B."/>
            <person name="Ryu T."/>
            <person name="Ravasi T."/>
            <person name="Bayer T."/>
            <person name="Micklem G."/>
            <person name="Kim H."/>
            <person name="Bhak J."/>
            <person name="Lajeunesse T.C."/>
            <person name="Voolstra C.R."/>
        </authorList>
    </citation>
    <scope>NUCLEOTIDE SEQUENCE [LARGE SCALE GENOMIC DNA]</scope>
    <source>
        <strain evidence="2 3">CCMP2467</strain>
    </source>
</reference>